<feature type="domain" description="Histidine kinase/HSP90-like ATPase" evidence="2">
    <location>
        <begin position="20"/>
        <end position="132"/>
    </location>
</feature>
<evidence type="ECO:0000259" key="2">
    <source>
        <dbReference type="Pfam" id="PF13581"/>
    </source>
</evidence>
<comment type="caution">
    <text evidence="3">The sequence shown here is derived from an EMBL/GenBank/DDBJ whole genome shotgun (WGS) entry which is preliminary data.</text>
</comment>
<dbReference type="GO" id="GO:0005524">
    <property type="term" value="F:ATP binding"/>
    <property type="evidence" value="ECO:0007669"/>
    <property type="project" value="UniProtKB-KW"/>
</dbReference>
<keyword evidence="1" id="KW-0808">Transferase</keyword>
<dbReference type="InterPro" id="IPR050267">
    <property type="entry name" value="Anti-sigma-factor_SerPK"/>
</dbReference>
<keyword evidence="1" id="KW-0418">Kinase</keyword>
<name>A0ABT7S5Y0_9CELL</name>
<protein>
    <submittedName>
        <fullName evidence="3">ATP-binding protein</fullName>
    </submittedName>
</protein>
<evidence type="ECO:0000313" key="4">
    <source>
        <dbReference type="Proteomes" id="UP001321453"/>
    </source>
</evidence>
<accession>A0ABT7S5Y0</accession>
<dbReference type="InterPro" id="IPR036890">
    <property type="entry name" value="HATPase_C_sf"/>
</dbReference>
<evidence type="ECO:0000256" key="1">
    <source>
        <dbReference type="ARBA" id="ARBA00022527"/>
    </source>
</evidence>
<dbReference type="Gene3D" id="3.30.565.10">
    <property type="entry name" value="Histidine kinase-like ATPase, C-terminal domain"/>
    <property type="match status" value="1"/>
</dbReference>
<dbReference type="CDD" id="cd16936">
    <property type="entry name" value="HATPase_RsbW-like"/>
    <property type="match status" value="1"/>
</dbReference>
<keyword evidence="1" id="KW-0723">Serine/threonine-protein kinase</keyword>
<keyword evidence="3" id="KW-0547">Nucleotide-binding</keyword>
<evidence type="ECO:0000313" key="3">
    <source>
        <dbReference type="EMBL" id="MDM7830389.1"/>
    </source>
</evidence>
<dbReference type="InterPro" id="IPR003594">
    <property type="entry name" value="HATPase_dom"/>
</dbReference>
<keyword evidence="4" id="KW-1185">Reference proteome</keyword>
<organism evidence="3 4">
    <name type="scientific">Cellulomonas edaphi</name>
    <dbReference type="NCBI Taxonomy" id="3053468"/>
    <lineage>
        <taxon>Bacteria</taxon>
        <taxon>Bacillati</taxon>
        <taxon>Actinomycetota</taxon>
        <taxon>Actinomycetes</taxon>
        <taxon>Micrococcales</taxon>
        <taxon>Cellulomonadaceae</taxon>
        <taxon>Cellulomonas</taxon>
    </lineage>
</organism>
<dbReference type="SUPFAM" id="SSF55874">
    <property type="entry name" value="ATPase domain of HSP90 chaperone/DNA topoisomerase II/histidine kinase"/>
    <property type="match status" value="1"/>
</dbReference>
<dbReference type="EMBL" id="JAUCGR010000001">
    <property type="protein sequence ID" value="MDM7830389.1"/>
    <property type="molecule type" value="Genomic_DNA"/>
</dbReference>
<gene>
    <name evidence="3" type="ORF">QRT05_03515</name>
</gene>
<dbReference type="Pfam" id="PF13581">
    <property type="entry name" value="HATPase_c_2"/>
    <property type="match status" value="1"/>
</dbReference>
<proteinExistence type="predicted"/>
<reference evidence="3 4" key="1">
    <citation type="submission" date="2023-06" db="EMBL/GenBank/DDBJ databases">
        <title>Cellulomonas sp. MW9 Whole genome sequence.</title>
        <authorList>
            <person name="Park S."/>
        </authorList>
    </citation>
    <scope>NUCLEOTIDE SEQUENCE [LARGE SCALE GENOMIC DNA]</scope>
    <source>
        <strain evidence="3 4">MW9</strain>
    </source>
</reference>
<dbReference type="PANTHER" id="PTHR35526:SF3">
    <property type="entry name" value="ANTI-SIGMA-F FACTOR RSBW"/>
    <property type="match status" value="1"/>
</dbReference>
<dbReference type="Proteomes" id="UP001321453">
    <property type="component" value="Unassembled WGS sequence"/>
</dbReference>
<dbReference type="PANTHER" id="PTHR35526">
    <property type="entry name" value="ANTI-SIGMA-F FACTOR RSBW-RELATED"/>
    <property type="match status" value="1"/>
</dbReference>
<keyword evidence="3" id="KW-0067">ATP-binding</keyword>
<sequence>MCRVRISHLSSGSTSVRFIAHPSAIPHARHWAAEQARVHGFAPHSVHTVELLVTEAVTNAVMHGPPAGAVQVSLDPTGATLRVSVRDDSDALPVLRTPPPTALSGRGVLLIDRLADAWGVQPHTDGGKTVWFEVVREEGTVPGPRNPHAAG</sequence>